<evidence type="ECO:0000313" key="1">
    <source>
        <dbReference type="EMBL" id="KOX76477.1"/>
    </source>
</evidence>
<keyword evidence="2" id="KW-1185">Reference proteome</keyword>
<sequence>MLSPIPQATVTNLNAPAKDDEVQYQEEQQRNSVMARSRSIHIGNIKKHGKRMFKEWENARWDILIKKKPQRAEIISHVTKGRMFIGSTLLDYDEKNINSKPQRSKVMKLKEKKNFHAGTKHKLKKRGYTKNYTKRHIQRNTCLTIKSNVQFE</sequence>
<name>A0A0M9A3J0_9HYME</name>
<dbReference type="AlphaFoldDB" id="A0A0M9A3J0"/>
<gene>
    <name evidence="1" type="ORF">WN51_12158</name>
</gene>
<proteinExistence type="predicted"/>
<protein>
    <submittedName>
        <fullName evidence="1">Uncharacterized protein</fullName>
    </submittedName>
</protein>
<accession>A0A0M9A3J0</accession>
<dbReference type="EMBL" id="KQ435748">
    <property type="protein sequence ID" value="KOX76477.1"/>
    <property type="molecule type" value="Genomic_DNA"/>
</dbReference>
<evidence type="ECO:0000313" key="2">
    <source>
        <dbReference type="Proteomes" id="UP000053105"/>
    </source>
</evidence>
<reference evidence="1 2" key="1">
    <citation type="submission" date="2015-07" db="EMBL/GenBank/DDBJ databases">
        <title>The genome of Melipona quadrifasciata.</title>
        <authorList>
            <person name="Pan H."/>
            <person name="Kapheim K."/>
        </authorList>
    </citation>
    <scope>NUCLEOTIDE SEQUENCE [LARGE SCALE GENOMIC DNA]</scope>
    <source>
        <strain evidence="1">0111107301</strain>
        <tissue evidence="1">Whole body</tissue>
    </source>
</reference>
<organism evidence="1 2">
    <name type="scientific">Melipona quadrifasciata</name>
    <dbReference type="NCBI Taxonomy" id="166423"/>
    <lineage>
        <taxon>Eukaryota</taxon>
        <taxon>Metazoa</taxon>
        <taxon>Ecdysozoa</taxon>
        <taxon>Arthropoda</taxon>
        <taxon>Hexapoda</taxon>
        <taxon>Insecta</taxon>
        <taxon>Pterygota</taxon>
        <taxon>Neoptera</taxon>
        <taxon>Endopterygota</taxon>
        <taxon>Hymenoptera</taxon>
        <taxon>Apocrita</taxon>
        <taxon>Aculeata</taxon>
        <taxon>Apoidea</taxon>
        <taxon>Anthophila</taxon>
        <taxon>Apidae</taxon>
        <taxon>Melipona</taxon>
    </lineage>
</organism>
<dbReference type="Proteomes" id="UP000053105">
    <property type="component" value="Unassembled WGS sequence"/>
</dbReference>